<evidence type="ECO:0000313" key="1">
    <source>
        <dbReference type="EMBL" id="GEJ58696.1"/>
    </source>
</evidence>
<dbReference type="AlphaFoldDB" id="A0A7I9VQK7"/>
<dbReference type="RefSeq" id="WP_255499698.1">
    <property type="nucleotide sequence ID" value="NZ_BJTG01000008.1"/>
</dbReference>
<dbReference type="Proteomes" id="UP000503640">
    <property type="component" value="Unassembled WGS sequence"/>
</dbReference>
<proteinExistence type="predicted"/>
<protein>
    <submittedName>
        <fullName evidence="1">Uncharacterized protein</fullName>
    </submittedName>
</protein>
<keyword evidence="2" id="KW-1185">Reference proteome</keyword>
<name>A0A7I9VQK7_9BACT</name>
<organism evidence="1 2">
    <name type="scientific">Anaeromyxobacter diazotrophicus</name>
    <dbReference type="NCBI Taxonomy" id="2590199"/>
    <lineage>
        <taxon>Bacteria</taxon>
        <taxon>Pseudomonadati</taxon>
        <taxon>Myxococcota</taxon>
        <taxon>Myxococcia</taxon>
        <taxon>Myxococcales</taxon>
        <taxon>Cystobacterineae</taxon>
        <taxon>Anaeromyxobacteraceae</taxon>
        <taxon>Anaeromyxobacter</taxon>
    </lineage>
</organism>
<evidence type="ECO:0000313" key="2">
    <source>
        <dbReference type="Proteomes" id="UP000503640"/>
    </source>
</evidence>
<dbReference type="EMBL" id="BJTG01000008">
    <property type="protein sequence ID" value="GEJ58696.1"/>
    <property type="molecule type" value="Genomic_DNA"/>
</dbReference>
<comment type="caution">
    <text evidence="1">The sequence shown here is derived from an EMBL/GenBank/DDBJ whole genome shotgun (WGS) entry which is preliminary data.</text>
</comment>
<accession>A0A7I9VQK7</accession>
<sequence>MHLDPERRARLDAPRRRWAGGLLLLLALAVAFALAFAVASGHA</sequence>
<reference evidence="2" key="1">
    <citation type="journal article" date="2020" name="Appl. Environ. Microbiol.">
        <title>Diazotrophic Anaeromyxobacter Isolates from Soils.</title>
        <authorList>
            <person name="Masuda Y."/>
            <person name="Yamanaka H."/>
            <person name="Xu Z.X."/>
            <person name="Shiratori Y."/>
            <person name="Aono T."/>
            <person name="Amachi S."/>
            <person name="Senoo K."/>
            <person name="Itoh H."/>
        </authorList>
    </citation>
    <scope>NUCLEOTIDE SEQUENCE [LARGE SCALE GENOMIC DNA]</scope>
    <source>
        <strain evidence="2">R267</strain>
    </source>
</reference>
<gene>
    <name evidence="1" type="ORF">AMYX_34370</name>
</gene>